<dbReference type="RefSeq" id="WP_281794902.1">
    <property type="nucleotide sequence ID" value="NZ_BSDR01000001.1"/>
</dbReference>
<keyword evidence="2 7" id="KW-0255">Endonuclease</keyword>
<name>A0A9W6FUQ7_9BACT</name>
<evidence type="ECO:0000256" key="1">
    <source>
        <dbReference type="ARBA" id="ARBA00022722"/>
    </source>
</evidence>
<evidence type="ECO:0000256" key="3">
    <source>
        <dbReference type="ARBA" id="ARBA00022763"/>
    </source>
</evidence>
<dbReference type="Proteomes" id="UP001144372">
    <property type="component" value="Unassembled WGS sequence"/>
</dbReference>
<keyword evidence="8" id="KW-1185">Reference proteome</keyword>
<protein>
    <submittedName>
        <fullName evidence="7">Very short patch repair endonuclease</fullName>
    </submittedName>
</protein>
<dbReference type="SUPFAM" id="SSF52980">
    <property type="entry name" value="Restriction endonuclease-like"/>
    <property type="match status" value="1"/>
</dbReference>
<dbReference type="InterPro" id="IPR004603">
    <property type="entry name" value="DNA_mismatch_endonuc_vsr"/>
</dbReference>
<dbReference type="GO" id="GO:0004519">
    <property type="term" value="F:endonuclease activity"/>
    <property type="evidence" value="ECO:0007669"/>
    <property type="project" value="UniProtKB-KW"/>
</dbReference>
<accession>A0A9W6FUQ7</accession>
<keyword evidence="5" id="KW-0234">DNA repair</keyword>
<comment type="similarity">
    <text evidence="6">Belongs to the Vsr family.</text>
</comment>
<dbReference type="CDD" id="cd00221">
    <property type="entry name" value="Vsr"/>
    <property type="match status" value="1"/>
</dbReference>
<dbReference type="GO" id="GO:0006298">
    <property type="term" value="P:mismatch repair"/>
    <property type="evidence" value="ECO:0007669"/>
    <property type="project" value="InterPro"/>
</dbReference>
<organism evidence="7 8">
    <name type="scientific">Desulforhabdus amnigena</name>
    <dbReference type="NCBI Taxonomy" id="40218"/>
    <lineage>
        <taxon>Bacteria</taxon>
        <taxon>Pseudomonadati</taxon>
        <taxon>Thermodesulfobacteriota</taxon>
        <taxon>Syntrophobacteria</taxon>
        <taxon>Syntrophobacterales</taxon>
        <taxon>Syntrophobacteraceae</taxon>
        <taxon>Desulforhabdus</taxon>
    </lineage>
</organism>
<dbReference type="InterPro" id="IPR011335">
    <property type="entry name" value="Restrct_endonuc-II-like"/>
</dbReference>
<comment type="caution">
    <text evidence="7">The sequence shown here is derived from an EMBL/GenBank/DDBJ whole genome shotgun (WGS) entry which is preliminary data.</text>
</comment>
<evidence type="ECO:0000313" key="7">
    <source>
        <dbReference type="EMBL" id="GLI35260.1"/>
    </source>
</evidence>
<dbReference type="NCBIfam" id="TIGR00632">
    <property type="entry name" value="vsr"/>
    <property type="match status" value="1"/>
</dbReference>
<dbReference type="Gene3D" id="3.40.960.10">
    <property type="entry name" value="VSR Endonuclease"/>
    <property type="match status" value="1"/>
</dbReference>
<gene>
    <name evidence="7" type="ORF">DAMNIGENAA_26930</name>
</gene>
<evidence type="ECO:0000256" key="5">
    <source>
        <dbReference type="ARBA" id="ARBA00023204"/>
    </source>
</evidence>
<sequence>MDTVDMRTRSRIMASVGQRDTGPEMRLRRALHRLGLRYRLHDRKLPGSPDLVFPRFRSVVFVHGCFWHVHKGCKLATEPASRKDFWREKFEANQKRDRKNYDSLLASGWRVLVVWECALKGKKDEELEKLGAHVRSWLLSKERFGELGYSDVVSVHNLEMSGDVEGGKPGKEKRDER</sequence>
<evidence type="ECO:0000256" key="6">
    <source>
        <dbReference type="ARBA" id="ARBA00029466"/>
    </source>
</evidence>
<dbReference type="Pfam" id="PF03852">
    <property type="entry name" value="Vsr"/>
    <property type="match status" value="1"/>
</dbReference>
<reference evidence="7" key="1">
    <citation type="submission" date="2022-12" db="EMBL/GenBank/DDBJ databases">
        <title>Reference genome sequencing for broad-spectrum identification of bacterial and archaeal isolates by mass spectrometry.</title>
        <authorList>
            <person name="Sekiguchi Y."/>
            <person name="Tourlousse D.M."/>
        </authorList>
    </citation>
    <scope>NUCLEOTIDE SEQUENCE</scope>
    <source>
        <strain evidence="7">ASRB1</strain>
    </source>
</reference>
<evidence type="ECO:0000313" key="8">
    <source>
        <dbReference type="Proteomes" id="UP001144372"/>
    </source>
</evidence>
<dbReference type="AlphaFoldDB" id="A0A9W6FUQ7"/>
<proteinExistence type="inferred from homology"/>
<keyword evidence="3" id="KW-0227">DNA damage</keyword>
<dbReference type="GO" id="GO:0016787">
    <property type="term" value="F:hydrolase activity"/>
    <property type="evidence" value="ECO:0007669"/>
    <property type="project" value="UniProtKB-KW"/>
</dbReference>
<evidence type="ECO:0000256" key="2">
    <source>
        <dbReference type="ARBA" id="ARBA00022759"/>
    </source>
</evidence>
<evidence type="ECO:0000256" key="4">
    <source>
        <dbReference type="ARBA" id="ARBA00022801"/>
    </source>
</evidence>
<keyword evidence="4" id="KW-0378">Hydrolase</keyword>
<dbReference type="EMBL" id="BSDR01000001">
    <property type="protein sequence ID" value="GLI35260.1"/>
    <property type="molecule type" value="Genomic_DNA"/>
</dbReference>
<keyword evidence="1" id="KW-0540">Nuclease</keyword>